<dbReference type="EMBL" id="RCXL01000019">
    <property type="protein sequence ID" value="RYT72108.1"/>
    <property type="molecule type" value="Genomic_DNA"/>
</dbReference>
<proteinExistence type="predicted"/>
<dbReference type="EMBL" id="VVZX01000018">
    <property type="protein sequence ID" value="KAA5272743.1"/>
    <property type="molecule type" value="Genomic_DNA"/>
</dbReference>
<reference evidence="2 3" key="2">
    <citation type="journal article" date="2019" name="Science, e1252229">
        <title>Invertible promoters mediate bacterial phase variation, antibiotic resistance, and host adaptation in the gut.</title>
        <authorList>
            <person name="Jiang X."/>
            <person name="Hall A.B."/>
            <person name="Arthur T.D."/>
            <person name="Plichta D.R."/>
            <person name="Covington C.T."/>
            <person name="Poyet M."/>
            <person name="Crothers J."/>
            <person name="Moses P.L."/>
            <person name="Tolonen A.C."/>
            <person name="Vlamakis H."/>
            <person name="Alm E.J."/>
            <person name="Xavier R.J."/>
        </authorList>
    </citation>
    <scope>NUCLEOTIDE SEQUENCE [LARGE SCALE GENOMIC DNA]</scope>
    <source>
        <strain evidence="2">Bj_0095</strain>
        <strain evidence="3">bj_0095</strain>
    </source>
</reference>
<dbReference type="RefSeq" id="WP_130089028.1">
    <property type="nucleotide sequence ID" value="NZ_RCXL01000019.1"/>
</dbReference>
<dbReference type="Proteomes" id="UP000291917">
    <property type="component" value="Unassembled WGS sequence"/>
</dbReference>
<evidence type="ECO:0000313" key="3">
    <source>
        <dbReference type="Proteomes" id="UP000291917"/>
    </source>
</evidence>
<accession>A0A4Q5GTS4</accession>
<keyword evidence="4" id="KW-1185">Reference proteome</keyword>
<sequence length="81" mass="9555">MIKLYSLCLKLFRLLVRNDFYAKLTARKGWIRQVNSEWNEVEYPNLRYAEGCHKYPETVSAALLDDHSKAVSLHKEVTKRV</sequence>
<dbReference type="Proteomes" id="UP000335496">
    <property type="component" value="Unassembled WGS sequence"/>
</dbReference>
<evidence type="ECO:0000313" key="4">
    <source>
        <dbReference type="Proteomes" id="UP000335496"/>
    </source>
</evidence>
<name>A0A4Q5GTS4_9BACE</name>
<comment type="caution">
    <text evidence="2">The sequence shown here is derived from an EMBL/GenBank/DDBJ whole genome shotgun (WGS) entry which is preliminary data.</text>
</comment>
<evidence type="ECO:0000313" key="2">
    <source>
        <dbReference type="EMBL" id="RYT72108.1"/>
    </source>
</evidence>
<evidence type="ECO:0000313" key="1">
    <source>
        <dbReference type="EMBL" id="KAA5272743.1"/>
    </source>
</evidence>
<protein>
    <submittedName>
        <fullName evidence="2">Uncharacterized protein</fullName>
    </submittedName>
</protein>
<gene>
    <name evidence="2" type="ORF">EAJ03_12290</name>
    <name evidence="1" type="ORF">F2Z23_12895</name>
</gene>
<reference evidence="1 4" key="1">
    <citation type="journal article" date="2019" name="Nat. Med.">
        <title>A library of human gut bacterial isolates paired with longitudinal multiomics data enables mechanistic microbiome research.</title>
        <authorList>
            <person name="Poyet M."/>
            <person name="Groussin M."/>
            <person name="Gibbons S.M."/>
            <person name="Avila-Pacheco J."/>
            <person name="Jiang X."/>
            <person name="Kearney S.M."/>
            <person name="Perrotta A.R."/>
            <person name="Berdy B."/>
            <person name="Zhao S."/>
            <person name="Lieberman T.D."/>
            <person name="Swanson P.K."/>
            <person name="Smith M."/>
            <person name="Roesemann S."/>
            <person name="Alexander J.E."/>
            <person name="Rich S.A."/>
            <person name="Livny J."/>
            <person name="Vlamakis H."/>
            <person name="Clish C."/>
            <person name="Bullock K."/>
            <person name="Deik A."/>
            <person name="Scott J."/>
            <person name="Pierce K.A."/>
            <person name="Xavier R.J."/>
            <person name="Alm E.J."/>
        </authorList>
    </citation>
    <scope>NUCLEOTIDE SEQUENCE [LARGE SCALE GENOMIC DNA]</scope>
    <source>
        <strain evidence="1 4">BIOML-A1</strain>
    </source>
</reference>
<dbReference type="AlphaFoldDB" id="A0A4Q5GTS4"/>
<organism evidence="2 3">
    <name type="scientific">Bacteroides eggerthii</name>
    <dbReference type="NCBI Taxonomy" id="28111"/>
    <lineage>
        <taxon>Bacteria</taxon>
        <taxon>Pseudomonadati</taxon>
        <taxon>Bacteroidota</taxon>
        <taxon>Bacteroidia</taxon>
        <taxon>Bacteroidales</taxon>
        <taxon>Bacteroidaceae</taxon>
        <taxon>Bacteroides</taxon>
    </lineage>
</organism>